<sequence>MPVSVDFTQRHQAQHSNLLLSVSWAAQAISACTVAEVSSERTGELFSTFPSVRLVELVSGGDQLYLSWDHPARSI</sequence>
<keyword evidence="2" id="KW-1185">Reference proteome</keyword>
<organism evidence="1 2">
    <name type="scientific">Puccinia coronata f. sp. avenae</name>
    <dbReference type="NCBI Taxonomy" id="200324"/>
    <lineage>
        <taxon>Eukaryota</taxon>
        <taxon>Fungi</taxon>
        <taxon>Dikarya</taxon>
        <taxon>Basidiomycota</taxon>
        <taxon>Pucciniomycotina</taxon>
        <taxon>Pucciniomycetes</taxon>
        <taxon>Pucciniales</taxon>
        <taxon>Pucciniaceae</taxon>
        <taxon>Puccinia</taxon>
    </lineage>
</organism>
<protein>
    <submittedName>
        <fullName evidence="1">Uncharacterized protein</fullName>
    </submittedName>
</protein>
<dbReference type="EMBL" id="PGCJ01001469">
    <property type="protein sequence ID" value="PLW05258.1"/>
    <property type="molecule type" value="Genomic_DNA"/>
</dbReference>
<dbReference type="AlphaFoldDB" id="A0A2N5RW90"/>
<gene>
    <name evidence="1" type="ORF">PCANC_26660</name>
</gene>
<evidence type="ECO:0000313" key="1">
    <source>
        <dbReference type="EMBL" id="PLW05258.1"/>
    </source>
</evidence>
<reference evidence="1 2" key="1">
    <citation type="submission" date="2017-11" db="EMBL/GenBank/DDBJ databases">
        <title>De novo assembly and phasing of dikaryotic genomes from two isolates of Puccinia coronata f. sp. avenae, the causal agent of oat crown rust.</title>
        <authorList>
            <person name="Miller M.E."/>
            <person name="Zhang Y."/>
            <person name="Omidvar V."/>
            <person name="Sperschneider J."/>
            <person name="Schwessinger B."/>
            <person name="Raley C."/>
            <person name="Palmer J.M."/>
            <person name="Garnica D."/>
            <person name="Upadhyaya N."/>
            <person name="Rathjen J."/>
            <person name="Taylor J.M."/>
            <person name="Park R.F."/>
            <person name="Dodds P.N."/>
            <person name="Hirsch C.D."/>
            <person name="Kianian S.F."/>
            <person name="Figueroa M."/>
        </authorList>
    </citation>
    <scope>NUCLEOTIDE SEQUENCE [LARGE SCALE GENOMIC DNA]</scope>
    <source>
        <strain evidence="1">12NC29</strain>
    </source>
</reference>
<name>A0A2N5RW90_9BASI</name>
<evidence type="ECO:0000313" key="2">
    <source>
        <dbReference type="Proteomes" id="UP000235388"/>
    </source>
</evidence>
<dbReference type="Proteomes" id="UP000235388">
    <property type="component" value="Unassembled WGS sequence"/>
</dbReference>
<accession>A0A2N5RW90</accession>
<comment type="caution">
    <text evidence="1">The sequence shown here is derived from an EMBL/GenBank/DDBJ whole genome shotgun (WGS) entry which is preliminary data.</text>
</comment>
<proteinExistence type="predicted"/>